<accession>A0A674H9N3</accession>
<evidence type="ECO:0000313" key="2">
    <source>
        <dbReference type="Ensembl" id="ENSTGUP00000031155.1"/>
    </source>
</evidence>
<name>A0A674H9N3_TAEGU</name>
<keyword evidence="1" id="KW-0812">Transmembrane</keyword>
<dbReference type="Proteomes" id="UP000007754">
    <property type="component" value="Chromosome 2"/>
</dbReference>
<organism evidence="2 3">
    <name type="scientific">Taeniopygia guttata</name>
    <name type="common">Zebra finch</name>
    <name type="synonym">Poephila guttata</name>
    <dbReference type="NCBI Taxonomy" id="59729"/>
    <lineage>
        <taxon>Eukaryota</taxon>
        <taxon>Metazoa</taxon>
        <taxon>Chordata</taxon>
        <taxon>Craniata</taxon>
        <taxon>Vertebrata</taxon>
        <taxon>Euteleostomi</taxon>
        <taxon>Archelosauria</taxon>
        <taxon>Archosauria</taxon>
        <taxon>Dinosauria</taxon>
        <taxon>Saurischia</taxon>
        <taxon>Theropoda</taxon>
        <taxon>Coelurosauria</taxon>
        <taxon>Aves</taxon>
        <taxon>Neognathae</taxon>
        <taxon>Neoaves</taxon>
        <taxon>Telluraves</taxon>
        <taxon>Australaves</taxon>
        <taxon>Passeriformes</taxon>
        <taxon>Passeroidea</taxon>
        <taxon>Estrildidae</taxon>
        <taxon>Estrildinae</taxon>
        <taxon>Taeniopygia</taxon>
    </lineage>
</organism>
<dbReference type="AlphaFoldDB" id="A0A674H9N3"/>
<feature type="transmembrane region" description="Helical" evidence="1">
    <location>
        <begin position="70"/>
        <end position="93"/>
    </location>
</feature>
<keyword evidence="1" id="KW-0472">Membrane</keyword>
<sequence>MALSVHPVFPYTSPGMMTPQPPWVPGPAEAAQIRAQIRVPGPGPVPAASAAPGARQRALMPLMRRDRHLLHARVSAHTLHIFFPLSCWVLLYLTGYSGDENSSLFNRIPL</sequence>
<keyword evidence="1" id="KW-1133">Transmembrane helix</keyword>
<protein>
    <submittedName>
        <fullName evidence="2">Uncharacterized protein</fullName>
    </submittedName>
</protein>
<evidence type="ECO:0000313" key="3">
    <source>
        <dbReference type="Proteomes" id="UP000007754"/>
    </source>
</evidence>
<reference evidence="2" key="2">
    <citation type="submission" date="2025-08" db="UniProtKB">
        <authorList>
            <consortium name="Ensembl"/>
        </authorList>
    </citation>
    <scope>IDENTIFICATION</scope>
</reference>
<keyword evidence="3" id="KW-1185">Reference proteome</keyword>
<reference evidence="2" key="3">
    <citation type="submission" date="2025-09" db="UniProtKB">
        <authorList>
            <consortium name="Ensembl"/>
        </authorList>
    </citation>
    <scope>IDENTIFICATION</scope>
</reference>
<proteinExistence type="predicted"/>
<dbReference type="InParanoid" id="A0A674H9N3"/>
<reference evidence="2 3" key="1">
    <citation type="journal article" date="2010" name="Nature">
        <title>The genome of a songbird.</title>
        <authorList>
            <person name="Warren W.C."/>
            <person name="Clayton D.F."/>
            <person name="Ellegren H."/>
            <person name="Arnold A.P."/>
            <person name="Hillier L.W."/>
            <person name="Kunstner A."/>
            <person name="Searle S."/>
            <person name="White S."/>
            <person name="Vilella A.J."/>
            <person name="Fairley S."/>
            <person name="Heger A."/>
            <person name="Kong L."/>
            <person name="Ponting C.P."/>
            <person name="Jarvis E.D."/>
            <person name="Mello C.V."/>
            <person name="Minx P."/>
            <person name="Lovell P."/>
            <person name="Velho T.A."/>
            <person name="Ferris M."/>
            <person name="Balakrishnan C.N."/>
            <person name="Sinha S."/>
            <person name="Blatti C."/>
            <person name="London S.E."/>
            <person name="Li Y."/>
            <person name="Lin Y.C."/>
            <person name="George J."/>
            <person name="Sweedler J."/>
            <person name="Southey B."/>
            <person name="Gunaratne P."/>
            <person name="Watson M."/>
            <person name="Nam K."/>
            <person name="Backstrom N."/>
            <person name="Smeds L."/>
            <person name="Nabholz B."/>
            <person name="Itoh Y."/>
            <person name="Whitney O."/>
            <person name="Pfenning A.R."/>
            <person name="Howard J."/>
            <person name="Volker M."/>
            <person name="Skinner B.M."/>
            <person name="Griffin D.K."/>
            <person name="Ye L."/>
            <person name="McLaren W.M."/>
            <person name="Flicek P."/>
            <person name="Quesada V."/>
            <person name="Velasco G."/>
            <person name="Lopez-Otin C."/>
            <person name="Puente X.S."/>
            <person name="Olender T."/>
            <person name="Lancet D."/>
            <person name="Smit A.F."/>
            <person name="Hubley R."/>
            <person name="Konkel M.K."/>
            <person name="Walker J.A."/>
            <person name="Batzer M.A."/>
            <person name="Gu W."/>
            <person name="Pollock D.D."/>
            <person name="Chen L."/>
            <person name="Cheng Z."/>
            <person name="Eichler E.E."/>
            <person name="Stapley J."/>
            <person name="Slate J."/>
            <person name="Ekblom R."/>
            <person name="Birkhead T."/>
            <person name="Burke T."/>
            <person name="Burt D."/>
            <person name="Scharff C."/>
            <person name="Adam I."/>
            <person name="Richard H."/>
            <person name="Sultan M."/>
            <person name="Soldatov A."/>
            <person name="Lehrach H."/>
            <person name="Edwards S.V."/>
            <person name="Yang S.P."/>
            <person name="Li X."/>
            <person name="Graves T."/>
            <person name="Fulton L."/>
            <person name="Nelson J."/>
            <person name="Chinwalla A."/>
            <person name="Hou S."/>
            <person name="Mardis E.R."/>
            <person name="Wilson R.K."/>
        </authorList>
    </citation>
    <scope>NUCLEOTIDE SEQUENCE [LARGE SCALE GENOMIC DNA]</scope>
</reference>
<evidence type="ECO:0000256" key="1">
    <source>
        <dbReference type="SAM" id="Phobius"/>
    </source>
</evidence>
<dbReference type="Ensembl" id="ENSTGUT00000037732.1">
    <property type="protein sequence ID" value="ENSTGUP00000031155.1"/>
    <property type="gene ID" value="ENSTGUG00000023765.1"/>
</dbReference>